<feature type="region of interest" description="Disordered" evidence="1">
    <location>
        <begin position="1227"/>
        <end position="1418"/>
    </location>
</feature>
<gene>
    <name evidence="3" type="ORF">KPH14_010205</name>
</gene>
<organism evidence="3 4">
    <name type="scientific">Odynerus spinipes</name>
    <dbReference type="NCBI Taxonomy" id="1348599"/>
    <lineage>
        <taxon>Eukaryota</taxon>
        <taxon>Metazoa</taxon>
        <taxon>Ecdysozoa</taxon>
        <taxon>Arthropoda</taxon>
        <taxon>Hexapoda</taxon>
        <taxon>Insecta</taxon>
        <taxon>Pterygota</taxon>
        <taxon>Neoptera</taxon>
        <taxon>Endopterygota</taxon>
        <taxon>Hymenoptera</taxon>
        <taxon>Apocrita</taxon>
        <taxon>Aculeata</taxon>
        <taxon>Vespoidea</taxon>
        <taxon>Vespidae</taxon>
        <taxon>Eumeninae</taxon>
        <taxon>Odynerus</taxon>
    </lineage>
</organism>
<feature type="compositionally biased region" description="Basic residues" evidence="1">
    <location>
        <begin position="1227"/>
        <end position="1246"/>
    </location>
</feature>
<feature type="compositionally biased region" description="Basic and acidic residues" evidence="1">
    <location>
        <begin position="1086"/>
        <end position="1109"/>
    </location>
</feature>
<feature type="compositionally biased region" description="Basic and acidic residues" evidence="1">
    <location>
        <begin position="1852"/>
        <end position="1884"/>
    </location>
</feature>
<dbReference type="Pfam" id="PF15045">
    <property type="entry name" value="Clathrin_bdg"/>
    <property type="match status" value="1"/>
</dbReference>
<name>A0AAD9RTS3_9HYME</name>
<evidence type="ECO:0000313" key="4">
    <source>
        <dbReference type="Proteomes" id="UP001258017"/>
    </source>
</evidence>
<dbReference type="GO" id="GO:0032588">
    <property type="term" value="C:trans-Golgi network membrane"/>
    <property type="evidence" value="ECO:0007669"/>
    <property type="project" value="InterPro"/>
</dbReference>
<feature type="region of interest" description="Disordered" evidence="1">
    <location>
        <begin position="1630"/>
        <end position="1736"/>
    </location>
</feature>
<proteinExistence type="predicted"/>
<evidence type="ECO:0000259" key="2">
    <source>
        <dbReference type="Pfam" id="PF15045"/>
    </source>
</evidence>
<comment type="caution">
    <text evidence="3">The sequence shown here is derived from an EMBL/GenBank/DDBJ whole genome shotgun (WGS) entry which is preliminary data.</text>
</comment>
<feature type="compositionally biased region" description="Polar residues" evidence="1">
    <location>
        <begin position="1402"/>
        <end position="1418"/>
    </location>
</feature>
<feature type="compositionally biased region" description="Basic and acidic residues" evidence="1">
    <location>
        <begin position="1671"/>
        <end position="1682"/>
    </location>
</feature>
<evidence type="ECO:0000313" key="3">
    <source>
        <dbReference type="EMBL" id="KAK2585568.1"/>
    </source>
</evidence>
<dbReference type="GO" id="GO:0030121">
    <property type="term" value="C:AP-1 adaptor complex"/>
    <property type="evidence" value="ECO:0007669"/>
    <property type="project" value="TreeGrafter"/>
</dbReference>
<feature type="compositionally biased region" description="Polar residues" evidence="1">
    <location>
        <begin position="1136"/>
        <end position="1153"/>
    </location>
</feature>
<reference evidence="3" key="1">
    <citation type="submission" date="2021-08" db="EMBL/GenBank/DDBJ databases">
        <authorList>
            <person name="Misof B."/>
            <person name="Oliver O."/>
            <person name="Podsiadlowski L."/>
            <person name="Donath A."/>
            <person name="Peters R."/>
            <person name="Mayer C."/>
            <person name="Rust J."/>
            <person name="Gunkel S."/>
            <person name="Lesny P."/>
            <person name="Martin S."/>
            <person name="Oeyen J.P."/>
            <person name="Petersen M."/>
            <person name="Panagiotis P."/>
            <person name="Wilbrandt J."/>
            <person name="Tanja T."/>
        </authorList>
    </citation>
    <scope>NUCLEOTIDE SEQUENCE</scope>
    <source>
        <strain evidence="3">GBR_01_08_01A</strain>
        <tissue evidence="3">Thorax + abdomen</tissue>
    </source>
</reference>
<feature type="region of interest" description="Disordered" evidence="1">
    <location>
        <begin position="1987"/>
        <end position="2010"/>
    </location>
</feature>
<feature type="compositionally biased region" description="Low complexity" evidence="1">
    <location>
        <begin position="1073"/>
        <end position="1083"/>
    </location>
</feature>
<feature type="compositionally biased region" description="Acidic residues" evidence="1">
    <location>
        <begin position="1943"/>
        <end position="1953"/>
    </location>
</feature>
<dbReference type="EMBL" id="JAIFRP010000021">
    <property type="protein sequence ID" value="KAK2585568.1"/>
    <property type="molecule type" value="Genomic_DNA"/>
</dbReference>
<feature type="compositionally biased region" description="Polar residues" evidence="1">
    <location>
        <begin position="1727"/>
        <end position="1736"/>
    </location>
</feature>
<feature type="compositionally biased region" description="Polar residues" evidence="1">
    <location>
        <begin position="1302"/>
        <end position="1354"/>
    </location>
</feature>
<keyword evidence="4" id="KW-1185">Reference proteome</keyword>
<feature type="compositionally biased region" description="Basic and acidic residues" evidence="1">
    <location>
        <begin position="1060"/>
        <end position="1070"/>
    </location>
</feature>
<feature type="compositionally biased region" description="Polar residues" evidence="1">
    <location>
        <begin position="1172"/>
        <end position="1190"/>
    </location>
</feature>
<feature type="compositionally biased region" description="Polar residues" evidence="1">
    <location>
        <begin position="1044"/>
        <end position="1057"/>
    </location>
</feature>
<feature type="region of interest" description="Disordered" evidence="1">
    <location>
        <begin position="1135"/>
        <end position="1190"/>
    </location>
</feature>
<feature type="region of interest" description="Disordered" evidence="1">
    <location>
        <begin position="1852"/>
        <end position="1965"/>
    </location>
</feature>
<sequence>MAFPPLVSSTPPPLDNFGDSDEDEFGDFTAGGIDGLSITSDSPHKIITPIQTPIMSENISPKINGVGYSPPSNICSKDGNTLKCNIPDDMLIVEKTEDIVSNIELHDNTDNSSIIQNNFDANSAVPRDKLNLCSENDLKTTENNNDTYDLCTQVILDKVNFIESVISSNNSSLANSVQTASEHEGSLNNLEVNDDVEPLSLDLDDPANTSDGLQQLDNDFYNYEQFKDSADWSSFDDNKILHTELSVSRANCLDLQYEIVSNSYNDTIINMVSDTHLECNSMDERFKKSESNKNIDVTSEKCNSMQDDRTLSDSLPFQDRDVKKVDVLPRSDCDLTIKEESTETGGTFDKTEMLSNDIVYTSFSSDLGIDKTVKDKSNLDCTFVNNDIGTSPNLIWRENTNLESNAFDTLDIIENVTSKIVDNKSMITIDENMFTAHKSLNNEETFIEPALTDNNSFNKEDPNFTDYTSAQDFDKLSLSERGLNVISDNLSNTVQIEDNSSKLSSETGFRQNLSSFVSTSLPTNKTSSNYIQAESSDFKNNSNLECATYNNKPCIEHFENDDFCDFQHIQQENAMPTHKKSDTFPVLCNTENVDDDFGDFTNFSSVGDEWTCNVVDPKVPETDDDFGEFNNFESSNSIVETQQFSLRESMCRIENKNAANKIEDIVTNMFCVIPMLPEADLKPLIMKTDKIWQCLKNVEETNALTYQWSNSTSNNVLLNALGIDSRNILFGPRWNTSVPRFAANLGFTPLEPIKASVDSPPSTINKIQGVSSSDEVPAAQFDWNSSGLVNPLDASGGLSALLPLDLLCPFDPLLTPHCSTYSESYHQTAAYTRDSIYYYSSDSTIISENSNLQPIKVSNKSTLNPFNSGSNDGLKSQKQMQTGKMIEPLPGPHMVNWKLKEEHEAGGKTKNLSQKIFKNVPPTNSRPFLVNSNATKNQDSHYRKSSLSRREHLQNAEHVTMDRFGRPMTVHAETMKVLNQLPDLSFLSARTLLFNREQKQIVQDLVTVLFYYLIFTGKRDTKYLIFQELPVIMKPSGRRLRSGKTLTNKTLNNSINKSKTKSDATKENKKVATRTVRSTSTKSRSTKAEKTKDMEKKENVSRINRENTNRTRSTRCTVLSSKKKVNIPEGTKLKNKTSFRQMSLKESFSNQETLSKRLRPRKESRNYCEDSVLQQNNKNSVNKPNESTNSKVPVYKSVKLNEESLKNESDVYDFKFDANDSKERLSARRRRRIINRVKQKRMKKTTYAKPKQVPPMVKEKVSSDVPTGNILKKAKGDKERVPGSSTDTGKKSEDDTKKEHVQVSSSDINSAETEPNNEPSSAETNNIGIESNNVPSSAESNDTGIESNNAASSAETKDTVIESDNASSSAETKDTAIESDNALSAETRDTAIESDNVPKLKMNQQPSTKVISENTEKQPNTVLKPRIVSIENLDKNKILIETPVKSNAEHFAPFRKTNIFNNKGLSQYGNMMNHSLINKSFSPINKVSENFDPGSPWRISPVNTFSQVINLFQSTPQPKAVEILQGRIIRNAKDQAKRLFDATRKSDIIEADNENLSAQKTLDRPNYITRKFGQSTRKFGTEITNLDHSVQSTNTTNNITLTKQYEGAINNNALRNPNINLQSTINIMPNDTPTYNDMTEDKENAVPKSSTTKKLLRKRLKKIASTSSSPLKKEKGIQDKENLNAQSEPANVQTFSPSSSYAPKEKEEQSKEIFEPQPGPSGLQKFKSPSNNKPLQQTNLNAFLNIPEVPQSTTITTAHGIYDDAHSTPISGKPIKSIKPIDTEHMEIDNAFGFKDDSSDNNLDISPIYPDPESNDVQNKKVLKTDVPQTRKNSALPARLLAQEIKKTIARENVDNRENDAKNADKENIEVKKPLSSEKSKYVDTTDFSDTFDVLEEKENDETQKEQSDIPLFTDLEPVHFTQPPKRSYKRKRNVKFSFSESSSEENESDDTEPERKKKKRGKLNKEDVKRMRNWIKSINETFQEIEHHELEPKLGSSDRESEYVLPITS</sequence>
<feature type="region of interest" description="Disordered" evidence="1">
    <location>
        <begin position="1040"/>
        <end position="1116"/>
    </location>
</feature>
<dbReference type="GO" id="GO:0030276">
    <property type="term" value="F:clathrin binding"/>
    <property type="evidence" value="ECO:0007669"/>
    <property type="project" value="InterPro"/>
</dbReference>
<protein>
    <recommendedName>
        <fullName evidence="2">Aftiphilin clathrin-binding box domain-containing protein</fullName>
    </recommendedName>
</protein>
<dbReference type="PANTHER" id="PTHR16156">
    <property type="entry name" value="AFTIPHILIN A-RELATED"/>
    <property type="match status" value="1"/>
</dbReference>
<feature type="compositionally biased region" description="Basic and acidic residues" evidence="1">
    <location>
        <begin position="1895"/>
        <end position="1908"/>
    </location>
</feature>
<dbReference type="PANTHER" id="PTHR16156:SF10">
    <property type="entry name" value="AFTIPHILIN-RELATED"/>
    <property type="match status" value="1"/>
</dbReference>
<dbReference type="InterPro" id="IPR029205">
    <property type="entry name" value="Clathrin-bd"/>
</dbReference>
<dbReference type="Proteomes" id="UP001258017">
    <property type="component" value="Unassembled WGS sequence"/>
</dbReference>
<feature type="domain" description="Aftiphilin clathrin-binding box" evidence="2">
    <location>
        <begin position="689"/>
        <end position="758"/>
    </location>
</feature>
<feature type="region of interest" description="Disordered" evidence="1">
    <location>
        <begin position="1"/>
        <end position="44"/>
    </location>
</feature>
<feature type="compositionally biased region" description="Polar residues" evidence="1">
    <location>
        <begin position="1683"/>
        <end position="1701"/>
    </location>
</feature>
<evidence type="ECO:0000256" key="1">
    <source>
        <dbReference type="SAM" id="MobiDB-lite"/>
    </source>
</evidence>
<dbReference type="InterPro" id="IPR046359">
    <property type="entry name" value="Aftin-like"/>
</dbReference>
<reference evidence="3" key="2">
    <citation type="journal article" date="2023" name="Commun. Biol.">
        <title>Intrasexual cuticular hydrocarbon dimorphism in a wasp sheds light on hydrocarbon biosynthesis genes in Hymenoptera.</title>
        <authorList>
            <person name="Moris V.C."/>
            <person name="Podsiadlowski L."/>
            <person name="Martin S."/>
            <person name="Oeyen J.P."/>
            <person name="Donath A."/>
            <person name="Petersen M."/>
            <person name="Wilbrandt J."/>
            <person name="Misof B."/>
            <person name="Liedtke D."/>
            <person name="Thamm M."/>
            <person name="Scheiner R."/>
            <person name="Schmitt T."/>
            <person name="Niehuis O."/>
        </authorList>
    </citation>
    <scope>NUCLEOTIDE SEQUENCE</scope>
    <source>
        <strain evidence="3">GBR_01_08_01A</strain>
    </source>
</reference>
<feature type="compositionally biased region" description="Basic and acidic residues" evidence="1">
    <location>
        <begin position="1987"/>
        <end position="2003"/>
    </location>
</feature>
<accession>A0AAD9RTS3</accession>
<feature type="compositionally biased region" description="Basic and acidic residues" evidence="1">
    <location>
        <begin position="1703"/>
        <end position="1714"/>
    </location>
</feature>
<feature type="compositionally biased region" description="Basic and acidic residues" evidence="1">
    <location>
        <begin position="1288"/>
        <end position="1301"/>
    </location>
</feature>